<sequence length="93" mass="10773">MTDDDPKRPRFIAIDGDSANGEPMPPKGANDEAKEMRLTALEQEHRDLDTAIDTLEERMPYDRLTIQRLKKKKLSIKDEIARLRDELWPDIIA</sequence>
<dbReference type="eggNOG" id="COG5481">
    <property type="taxonomic scope" value="Bacteria"/>
</dbReference>
<evidence type="ECO:0000313" key="4">
    <source>
        <dbReference type="Proteomes" id="UP000001302"/>
    </source>
</evidence>
<keyword evidence="4" id="KW-1185">Reference proteome</keyword>
<dbReference type="InterPro" id="IPR007420">
    <property type="entry name" value="DUF465"/>
</dbReference>
<dbReference type="InterPro" id="IPR038444">
    <property type="entry name" value="DUF465_sf"/>
</dbReference>
<dbReference type="EMBL" id="CP002156">
    <property type="protein sequence ID" value="ADM10398.1"/>
    <property type="molecule type" value="Genomic_DNA"/>
</dbReference>
<organism evidence="3 4">
    <name type="scientific">Parvularcula bermudensis (strain ATCC BAA-594 / HTCC2503 / KCTC 12087)</name>
    <dbReference type="NCBI Taxonomy" id="314260"/>
    <lineage>
        <taxon>Bacteria</taxon>
        <taxon>Pseudomonadati</taxon>
        <taxon>Pseudomonadota</taxon>
        <taxon>Alphaproteobacteria</taxon>
        <taxon>Parvularculales</taxon>
        <taxon>Parvularculaceae</taxon>
        <taxon>Parvularcula</taxon>
    </lineage>
</organism>
<gene>
    <name evidence="3" type="ordered locus">PB2503_11769</name>
</gene>
<proteinExistence type="predicted"/>
<evidence type="ECO:0000256" key="1">
    <source>
        <dbReference type="SAM" id="Coils"/>
    </source>
</evidence>
<protein>
    <recommendedName>
        <fullName evidence="5">DUF465 domain-containing protein</fullName>
    </recommendedName>
</protein>
<evidence type="ECO:0008006" key="5">
    <source>
        <dbReference type="Google" id="ProtNLM"/>
    </source>
</evidence>
<dbReference type="STRING" id="314260.PB2503_11769"/>
<evidence type="ECO:0000256" key="2">
    <source>
        <dbReference type="SAM" id="MobiDB-lite"/>
    </source>
</evidence>
<dbReference type="Pfam" id="PF04325">
    <property type="entry name" value="DUF465"/>
    <property type="match status" value="1"/>
</dbReference>
<dbReference type="Gene3D" id="6.10.280.50">
    <property type="match status" value="1"/>
</dbReference>
<keyword evidence="1" id="KW-0175">Coiled coil</keyword>
<dbReference type="RefSeq" id="WP_013301372.1">
    <property type="nucleotide sequence ID" value="NC_014414.1"/>
</dbReference>
<dbReference type="HOGENOM" id="CLU_2396941_0_0_5"/>
<evidence type="ECO:0000313" key="3">
    <source>
        <dbReference type="EMBL" id="ADM10398.1"/>
    </source>
</evidence>
<dbReference type="AlphaFoldDB" id="E0TDH2"/>
<dbReference type="Proteomes" id="UP000001302">
    <property type="component" value="Chromosome"/>
</dbReference>
<reference evidence="3 4" key="2">
    <citation type="journal article" date="2011" name="J. Bacteriol.">
        <title>Complete genome sequence of strain HTCC2503T of Parvularcula bermudensis, the type species of the order "Parvularculales" in the class Alphaproteobacteria.</title>
        <authorList>
            <person name="Oh H.M."/>
            <person name="Kang I."/>
            <person name="Vergin K.L."/>
            <person name="Kang D."/>
            <person name="Rhee K.H."/>
            <person name="Giovannoni S.J."/>
            <person name="Cho J.C."/>
        </authorList>
    </citation>
    <scope>NUCLEOTIDE SEQUENCE [LARGE SCALE GENOMIC DNA]</scope>
    <source>
        <strain evidence="4">ATCC BAA-594 / HTCC2503 / KCTC 12087</strain>
    </source>
</reference>
<accession>E0TDH2</accession>
<name>E0TDH2_PARBH</name>
<reference evidence="4" key="1">
    <citation type="submission" date="2010-08" db="EMBL/GenBank/DDBJ databases">
        <title>Genome sequence of Parvularcula bermudensis HTCC2503.</title>
        <authorList>
            <person name="Kang D.-M."/>
            <person name="Oh H.-M."/>
            <person name="Cho J.-C."/>
        </authorList>
    </citation>
    <scope>NUCLEOTIDE SEQUENCE [LARGE SCALE GENOMIC DNA]</scope>
    <source>
        <strain evidence="4">ATCC BAA-594 / HTCC2503 / KCTC 12087</strain>
    </source>
</reference>
<feature type="coiled-coil region" evidence="1">
    <location>
        <begin position="38"/>
        <end position="86"/>
    </location>
</feature>
<dbReference type="KEGG" id="pbr:PB2503_11769"/>
<feature type="region of interest" description="Disordered" evidence="2">
    <location>
        <begin position="1"/>
        <end position="31"/>
    </location>
</feature>